<keyword evidence="7 9" id="KW-0472">Membrane</keyword>
<keyword evidence="6 9" id="KW-1133">Transmembrane helix</keyword>
<evidence type="ECO:0000256" key="8">
    <source>
        <dbReference type="RuleBase" id="RU004057"/>
    </source>
</evidence>
<evidence type="ECO:0000256" key="7">
    <source>
        <dbReference type="ARBA" id="ARBA00023136"/>
    </source>
</evidence>
<reference evidence="11 12" key="1">
    <citation type="submission" date="2018-11" db="EMBL/GenBank/DDBJ databases">
        <authorList>
            <person name="Jang G.I."/>
            <person name="Hwang C.Y."/>
        </authorList>
    </citation>
    <scope>NUCLEOTIDE SEQUENCE [LARGE SCALE GENOMIC DNA]</scope>
    <source>
        <strain evidence="11 12">SSM26</strain>
    </source>
</reference>
<comment type="subcellular location">
    <subcellularLocation>
        <location evidence="1">Cell membrane</location>
        <topology evidence="1">Multi-pass membrane protein</topology>
    </subcellularLocation>
    <subcellularLocation>
        <location evidence="8">Membrane</location>
        <topology evidence="8">Multi-pass membrane protein</topology>
    </subcellularLocation>
</comment>
<feature type="transmembrane region" description="Helical" evidence="9">
    <location>
        <begin position="16"/>
        <end position="41"/>
    </location>
</feature>
<proteinExistence type="inferred from homology"/>
<evidence type="ECO:0000256" key="9">
    <source>
        <dbReference type="SAM" id="Phobius"/>
    </source>
</evidence>
<name>A0ABX9XGJ6_9PSED</name>
<sequence length="216" mass="23706">MWGYELPEWFAAQGGIAWPLLLCSVITLAVLLERALVLLLLPSLAARDLQLARQQCGQPLEPRRVRRFSWQQGVDLLRSHRGVSKPQREDLVSVWLLDARHYLQRRLRLLQLIGVMSPMIGLLGTVLGLLVMFAGIAESDKAVTPSVLADGLFQALYSTAWGLIVAIAALGGGQALGLLGATYIERMQQLFNRCLLMLDGIGDEIPATTVERPVAA</sequence>
<evidence type="ECO:0000313" key="11">
    <source>
        <dbReference type="EMBL" id="ROZ83676.1"/>
    </source>
</evidence>
<accession>A0ABX9XGJ6</accession>
<dbReference type="Pfam" id="PF01618">
    <property type="entry name" value="MotA_ExbB"/>
    <property type="match status" value="1"/>
</dbReference>
<evidence type="ECO:0000259" key="10">
    <source>
        <dbReference type="Pfam" id="PF01618"/>
    </source>
</evidence>
<protein>
    <submittedName>
        <fullName evidence="11">MotA/TolQ/ExbB proton channel family protein</fullName>
    </submittedName>
</protein>
<keyword evidence="12" id="KW-1185">Reference proteome</keyword>
<dbReference type="PANTHER" id="PTHR30625">
    <property type="entry name" value="PROTEIN TOLQ"/>
    <property type="match status" value="1"/>
</dbReference>
<evidence type="ECO:0000256" key="2">
    <source>
        <dbReference type="ARBA" id="ARBA00022448"/>
    </source>
</evidence>
<evidence type="ECO:0000256" key="6">
    <source>
        <dbReference type="ARBA" id="ARBA00022989"/>
    </source>
</evidence>
<gene>
    <name evidence="11" type="ORF">EF096_12555</name>
</gene>
<feature type="transmembrane region" description="Helical" evidence="9">
    <location>
        <begin position="156"/>
        <end position="184"/>
    </location>
</feature>
<dbReference type="InterPro" id="IPR002898">
    <property type="entry name" value="MotA_ExbB_proton_chnl"/>
</dbReference>
<dbReference type="EMBL" id="RKKU01000015">
    <property type="protein sequence ID" value="ROZ83676.1"/>
    <property type="molecule type" value="Genomic_DNA"/>
</dbReference>
<dbReference type="PANTHER" id="PTHR30625:SF15">
    <property type="entry name" value="BIOPOLYMER TRANSPORT PROTEIN EXBB"/>
    <property type="match status" value="1"/>
</dbReference>
<keyword evidence="3" id="KW-1003">Cell membrane</keyword>
<dbReference type="InterPro" id="IPR050790">
    <property type="entry name" value="ExbB/TolQ_transport"/>
</dbReference>
<keyword evidence="5 8" id="KW-0653">Protein transport</keyword>
<comment type="caution">
    <text evidence="11">The sequence shown here is derived from an EMBL/GenBank/DDBJ whole genome shotgun (WGS) entry which is preliminary data.</text>
</comment>
<dbReference type="Proteomes" id="UP000275199">
    <property type="component" value="Unassembled WGS sequence"/>
</dbReference>
<evidence type="ECO:0000256" key="3">
    <source>
        <dbReference type="ARBA" id="ARBA00022475"/>
    </source>
</evidence>
<evidence type="ECO:0000313" key="12">
    <source>
        <dbReference type="Proteomes" id="UP000275199"/>
    </source>
</evidence>
<feature type="domain" description="MotA/TolQ/ExbB proton channel" evidence="10">
    <location>
        <begin position="81"/>
        <end position="176"/>
    </location>
</feature>
<comment type="similarity">
    <text evidence="8">Belongs to the exbB/tolQ family.</text>
</comment>
<keyword evidence="4 9" id="KW-0812">Transmembrane</keyword>
<organism evidence="11 12">
    <name type="scientific">Pseudomonas neustonica</name>
    <dbReference type="NCBI Taxonomy" id="2487346"/>
    <lineage>
        <taxon>Bacteria</taxon>
        <taxon>Pseudomonadati</taxon>
        <taxon>Pseudomonadota</taxon>
        <taxon>Gammaproteobacteria</taxon>
        <taxon>Pseudomonadales</taxon>
        <taxon>Pseudomonadaceae</taxon>
        <taxon>Pseudomonas</taxon>
    </lineage>
</organism>
<keyword evidence="2 8" id="KW-0813">Transport</keyword>
<evidence type="ECO:0000256" key="4">
    <source>
        <dbReference type="ARBA" id="ARBA00022692"/>
    </source>
</evidence>
<evidence type="ECO:0000256" key="5">
    <source>
        <dbReference type="ARBA" id="ARBA00022927"/>
    </source>
</evidence>
<dbReference type="RefSeq" id="WP_123889971.1">
    <property type="nucleotide sequence ID" value="NZ_RKKU01000015.1"/>
</dbReference>
<evidence type="ECO:0000256" key="1">
    <source>
        <dbReference type="ARBA" id="ARBA00004651"/>
    </source>
</evidence>
<feature type="transmembrane region" description="Helical" evidence="9">
    <location>
        <begin position="109"/>
        <end position="136"/>
    </location>
</feature>